<evidence type="ECO:0000313" key="1">
    <source>
        <dbReference type="EMBL" id="MCW8345781.1"/>
    </source>
</evidence>
<dbReference type="AlphaFoldDB" id="A0A9X3CM51"/>
<sequence length="98" mass="11401">MIKTHRNFLLPESNGYHVNIDINPIGHLDIDIIESKEHHDSEFEQVTFKHAGAVTHIQGVDQHNKQLWNLPLHCQDARELNALILRANDEFETLMRDL</sequence>
<dbReference type="Proteomes" id="UP001155587">
    <property type="component" value="Unassembled WGS sequence"/>
</dbReference>
<gene>
    <name evidence="1" type="ORF">MD535_07115</name>
</gene>
<organism evidence="1 2">
    <name type="scientific">Vibrio qingdaonensis</name>
    <dbReference type="NCBI Taxonomy" id="2829491"/>
    <lineage>
        <taxon>Bacteria</taxon>
        <taxon>Pseudomonadati</taxon>
        <taxon>Pseudomonadota</taxon>
        <taxon>Gammaproteobacteria</taxon>
        <taxon>Vibrionales</taxon>
        <taxon>Vibrionaceae</taxon>
        <taxon>Vibrio</taxon>
    </lineage>
</organism>
<evidence type="ECO:0000313" key="2">
    <source>
        <dbReference type="Proteomes" id="UP001155587"/>
    </source>
</evidence>
<proteinExistence type="predicted"/>
<keyword evidence="2" id="KW-1185">Reference proteome</keyword>
<protein>
    <submittedName>
        <fullName evidence="1">Uncharacterized protein</fullName>
    </submittedName>
</protein>
<name>A0A9X3CM51_9VIBR</name>
<dbReference type="RefSeq" id="WP_265674188.1">
    <property type="nucleotide sequence ID" value="NZ_JAKRRY010000006.1"/>
</dbReference>
<comment type="caution">
    <text evidence="1">The sequence shown here is derived from an EMBL/GenBank/DDBJ whole genome shotgun (WGS) entry which is preliminary data.</text>
</comment>
<reference evidence="1" key="1">
    <citation type="submission" date="2022-02" db="EMBL/GenBank/DDBJ databases">
        <title>Vibrio sp. nov, a new bacterium isolated from seawater.</title>
        <authorList>
            <person name="Yuan Y."/>
        </authorList>
    </citation>
    <scope>NUCLEOTIDE SEQUENCE</scope>
    <source>
        <strain evidence="1">ZSDZ65</strain>
    </source>
</reference>
<accession>A0A9X3CM51</accession>
<dbReference type="EMBL" id="JAKRRY010000006">
    <property type="protein sequence ID" value="MCW8345781.1"/>
    <property type="molecule type" value="Genomic_DNA"/>
</dbReference>